<keyword evidence="4" id="KW-1185">Reference proteome</keyword>
<dbReference type="InterPro" id="IPR050491">
    <property type="entry name" value="AmpC-like"/>
</dbReference>
<name>A0ABR4PFF6_9HELO</name>
<protein>
    <recommendedName>
        <fullName evidence="2">Beta-lactamase-related domain-containing protein</fullName>
    </recommendedName>
</protein>
<sequence>MADVAAAPTKANLQAALHATLQAGIQAGVPAVSATISTSSRGIIWQAATGAADVEDGRPVSVDHVFGVGSITKVFTAVVILQLVDEGKLALSDVLGNLLARDVYEGIENAREATIDSLLSHRAGVESWEDDAVWIVEGRGRALEASKIWGKTEALKYIRRASPLHPGTFAYSNTNFTLLGLVIEKITQQTAEAEVRRRILEPLKLHHTYLEGFEEPTVPADLVPNRYHFNTETFRREAGICPAFSQPREGLINASASNLSVEWTAGGMLTTAQDLASFALALRDGALLSPSSMAVLKAFRYAAGNSEMGHGLFRYSSPHGYGRWLGHNGSVLGFTGSMFWKEDGDCAVAVLANIGTMHCGPDIPSSAPDIVVGTEFLKLAAQLAALE</sequence>
<dbReference type="SUPFAM" id="SSF56601">
    <property type="entry name" value="beta-lactamase/transpeptidase-like"/>
    <property type="match status" value="1"/>
</dbReference>
<reference evidence="3 4" key="1">
    <citation type="submission" date="2024-06" db="EMBL/GenBank/DDBJ databases">
        <title>Complete genome of Phlyctema vagabunda strain 19-DSS-EL-015.</title>
        <authorList>
            <person name="Fiorenzani C."/>
        </authorList>
    </citation>
    <scope>NUCLEOTIDE SEQUENCE [LARGE SCALE GENOMIC DNA]</scope>
    <source>
        <strain evidence="3 4">19-DSS-EL-015</strain>
    </source>
</reference>
<evidence type="ECO:0000313" key="4">
    <source>
        <dbReference type="Proteomes" id="UP001629113"/>
    </source>
</evidence>
<organism evidence="3 4">
    <name type="scientific">Phlyctema vagabunda</name>
    <dbReference type="NCBI Taxonomy" id="108571"/>
    <lineage>
        <taxon>Eukaryota</taxon>
        <taxon>Fungi</taxon>
        <taxon>Dikarya</taxon>
        <taxon>Ascomycota</taxon>
        <taxon>Pezizomycotina</taxon>
        <taxon>Leotiomycetes</taxon>
        <taxon>Helotiales</taxon>
        <taxon>Dermateaceae</taxon>
        <taxon>Phlyctema</taxon>
    </lineage>
</organism>
<proteinExistence type="inferred from homology"/>
<evidence type="ECO:0000259" key="2">
    <source>
        <dbReference type="Pfam" id="PF00144"/>
    </source>
</evidence>
<dbReference type="InterPro" id="IPR012338">
    <property type="entry name" value="Beta-lactam/transpept-like"/>
</dbReference>
<dbReference type="Pfam" id="PF00144">
    <property type="entry name" value="Beta-lactamase"/>
    <property type="match status" value="1"/>
</dbReference>
<dbReference type="Proteomes" id="UP001629113">
    <property type="component" value="Unassembled WGS sequence"/>
</dbReference>
<comment type="caution">
    <text evidence="3">The sequence shown here is derived from an EMBL/GenBank/DDBJ whole genome shotgun (WGS) entry which is preliminary data.</text>
</comment>
<evidence type="ECO:0000313" key="3">
    <source>
        <dbReference type="EMBL" id="KAL3422050.1"/>
    </source>
</evidence>
<dbReference type="PANTHER" id="PTHR46825:SF7">
    <property type="entry name" value="D-ALANYL-D-ALANINE CARBOXYPEPTIDASE"/>
    <property type="match status" value="1"/>
</dbReference>
<feature type="domain" description="Beta-lactamase-related" evidence="2">
    <location>
        <begin position="27"/>
        <end position="354"/>
    </location>
</feature>
<accession>A0ABR4PFF6</accession>
<dbReference type="Gene3D" id="3.40.710.10">
    <property type="entry name" value="DD-peptidase/beta-lactamase superfamily"/>
    <property type="match status" value="1"/>
</dbReference>
<evidence type="ECO:0000256" key="1">
    <source>
        <dbReference type="ARBA" id="ARBA00038215"/>
    </source>
</evidence>
<dbReference type="PANTHER" id="PTHR46825">
    <property type="entry name" value="D-ALANYL-D-ALANINE-CARBOXYPEPTIDASE/ENDOPEPTIDASE AMPH"/>
    <property type="match status" value="1"/>
</dbReference>
<gene>
    <name evidence="3" type="ORF">PVAG01_06206</name>
</gene>
<dbReference type="InterPro" id="IPR001466">
    <property type="entry name" value="Beta-lactam-related"/>
</dbReference>
<comment type="similarity">
    <text evidence="1">Belongs to the peptidase S12 family.</text>
</comment>
<dbReference type="EMBL" id="JBFCZG010000005">
    <property type="protein sequence ID" value="KAL3422050.1"/>
    <property type="molecule type" value="Genomic_DNA"/>
</dbReference>